<dbReference type="RefSeq" id="WP_132961851.1">
    <property type="nucleotide sequence ID" value="NZ_SMAH01000003.1"/>
</dbReference>
<protein>
    <submittedName>
        <fullName evidence="1 2">Phage tail protein X</fullName>
    </submittedName>
</protein>
<dbReference type="EMBL" id="VJNC01000004">
    <property type="protein sequence ID" value="TSE22812.1"/>
    <property type="molecule type" value="Genomic_DNA"/>
</dbReference>
<dbReference type="Pfam" id="PF05489">
    <property type="entry name" value="Phage_tail_X"/>
    <property type="match status" value="1"/>
</dbReference>
<dbReference type="Proteomes" id="UP000315577">
    <property type="component" value="Unassembled WGS sequence"/>
</dbReference>
<dbReference type="OrthoDB" id="8759063at2"/>
<dbReference type="EMBL" id="SMAH01000003">
    <property type="protein sequence ID" value="TCS99104.1"/>
    <property type="molecule type" value="Genomic_DNA"/>
</dbReference>
<dbReference type="AlphaFoldDB" id="A0A4R3LKP3"/>
<reference evidence="1 3" key="1">
    <citation type="submission" date="2019-03" db="EMBL/GenBank/DDBJ databases">
        <title>Genomic Encyclopedia of Type Strains, Phase IV (KMG-IV): sequencing the most valuable type-strain genomes for metagenomic binning, comparative biology and taxonomic classification.</title>
        <authorList>
            <person name="Goeker M."/>
        </authorList>
    </citation>
    <scope>NUCLEOTIDE SEQUENCE [LARGE SCALE GENOMIC DNA]</scope>
    <source>
        <strain evidence="1 3">DSM 12034</strain>
    </source>
</reference>
<evidence type="ECO:0000313" key="4">
    <source>
        <dbReference type="Proteomes" id="UP000315577"/>
    </source>
</evidence>
<evidence type="ECO:0000313" key="1">
    <source>
        <dbReference type="EMBL" id="TCS99104.1"/>
    </source>
</evidence>
<evidence type="ECO:0000313" key="3">
    <source>
        <dbReference type="Proteomes" id="UP000295536"/>
    </source>
</evidence>
<proteinExistence type="predicted"/>
<evidence type="ECO:0000313" key="2">
    <source>
        <dbReference type="EMBL" id="TSE22812.1"/>
    </source>
</evidence>
<reference evidence="2 4" key="2">
    <citation type="submission" date="2019-07" db="EMBL/GenBank/DDBJ databases">
        <title>Tepidimonas ignava SPS-1037 draft genome.</title>
        <authorList>
            <person name="Da Costa M.S."/>
            <person name="Froufe H.J.C."/>
            <person name="Egas C."/>
            <person name="Albuquerque L."/>
        </authorList>
    </citation>
    <scope>NUCLEOTIDE SEQUENCE [LARGE SCALE GENOMIC DNA]</scope>
    <source>
        <strain evidence="2 4">SPS-1037</strain>
    </source>
</reference>
<name>A0A4R3LKP3_9BURK</name>
<dbReference type="Proteomes" id="UP000295536">
    <property type="component" value="Unassembled WGS sequence"/>
</dbReference>
<organism evidence="1 3">
    <name type="scientific">Tepidimonas ignava</name>
    <dbReference type="NCBI Taxonomy" id="114249"/>
    <lineage>
        <taxon>Bacteria</taxon>
        <taxon>Pseudomonadati</taxon>
        <taxon>Pseudomonadota</taxon>
        <taxon>Betaproteobacteria</taxon>
        <taxon>Burkholderiales</taxon>
        <taxon>Tepidimonas</taxon>
    </lineage>
</organism>
<comment type="caution">
    <text evidence="1">The sequence shown here is derived from an EMBL/GenBank/DDBJ whole genome shotgun (WGS) entry which is preliminary data.</text>
</comment>
<keyword evidence="4" id="KW-1185">Reference proteome</keyword>
<gene>
    <name evidence="1" type="ORF">EDC36_103168</name>
    <name evidence="2" type="ORF">Tigna_00787</name>
</gene>
<dbReference type="InterPro" id="IPR008861">
    <property type="entry name" value="GpX-like"/>
</dbReference>
<sequence>MLTQDDIVVMAREGDMIDYLVWMHYRRLDVLPQVLRANRHLARLSADDMLRLPDGTPVRMPALVDEPQLRLVRLWS</sequence>
<accession>A0A4R3LKP3</accession>